<dbReference type="Proteomes" id="UP000077266">
    <property type="component" value="Unassembled WGS sequence"/>
</dbReference>
<proteinExistence type="predicted"/>
<protein>
    <submittedName>
        <fullName evidence="2">Uncharacterized protein</fullName>
    </submittedName>
</protein>
<feature type="region of interest" description="Disordered" evidence="1">
    <location>
        <begin position="93"/>
        <end position="117"/>
    </location>
</feature>
<organism evidence="2 3">
    <name type="scientific">Exidia glandulosa HHB12029</name>
    <dbReference type="NCBI Taxonomy" id="1314781"/>
    <lineage>
        <taxon>Eukaryota</taxon>
        <taxon>Fungi</taxon>
        <taxon>Dikarya</taxon>
        <taxon>Basidiomycota</taxon>
        <taxon>Agaricomycotina</taxon>
        <taxon>Agaricomycetes</taxon>
        <taxon>Auriculariales</taxon>
        <taxon>Exidiaceae</taxon>
        <taxon>Exidia</taxon>
    </lineage>
</organism>
<gene>
    <name evidence="2" type="ORF">EXIGLDRAFT_717887</name>
</gene>
<keyword evidence="3" id="KW-1185">Reference proteome</keyword>
<sequence length="188" mass="19932">MSCSCVGVCKLGTSPPSPPAADTGSGLSSLLDMLDKTIAELDLASPSMPGDWSFQYKDEGVADVSSGSQLLELCAEVDEDIYLQRRYADSDDVDSDREGLVQADSVPALSPRRKESTGAAESAAILVALGYTFAPALYFSFSQDDASTANDKKHEAKNATQTPRESVVSSMQNAANQAKPHGKHTHDE</sequence>
<dbReference type="AlphaFoldDB" id="A0A165P085"/>
<feature type="region of interest" description="Disordered" evidence="1">
    <location>
        <begin position="145"/>
        <end position="188"/>
    </location>
</feature>
<dbReference type="EMBL" id="KV425893">
    <property type="protein sequence ID" value="KZW01463.1"/>
    <property type="molecule type" value="Genomic_DNA"/>
</dbReference>
<accession>A0A165P085</accession>
<dbReference type="InParanoid" id="A0A165P085"/>
<reference evidence="2 3" key="1">
    <citation type="journal article" date="2016" name="Mol. Biol. Evol.">
        <title>Comparative Genomics of Early-Diverging Mushroom-Forming Fungi Provides Insights into the Origins of Lignocellulose Decay Capabilities.</title>
        <authorList>
            <person name="Nagy L.G."/>
            <person name="Riley R."/>
            <person name="Tritt A."/>
            <person name="Adam C."/>
            <person name="Daum C."/>
            <person name="Floudas D."/>
            <person name="Sun H."/>
            <person name="Yadav J.S."/>
            <person name="Pangilinan J."/>
            <person name="Larsson K.H."/>
            <person name="Matsuura K."/>
            <person name="Barry K."/>
            <person name="Labutti K."/>
            <person name="Kuo R."/>
            <person name="Ohm R.A."/>
            <person name="Bhattacharya S.S."/>
            <person name="Shirouzu T."/>
            <person name="Yoshinaga Y."/>
            <person name="Martin F.M."/>
            <person name="Grigoriev I.V."/>
            <person name="Hibbett D.S."/>
        </authorList>
    </citation>
    <scope>NUCLEOTIDE SEQUENCE [LARGE SCALE GENOMIC DNA]</scope>
    <source>
        <strain evidence="2 3">HHB12029</strain>
    </source>
</reference>
<feature type="compositionally biased region" description="Polar residues" evidence="1">
    <location>
        <begin position="158"/>
        <end position="176"/>
    </location>
</feature>
<evidence type="ECO:0000313" key="3">
    <source>
        <dbReference type="Proteomes" id="UP000077266"/>
    </source>
</evidence>
<evidence type="ECO:0000313" key="2">
    <source>
        <dbReference type="EMBL" id="KZW01463.1"/>
    </source>
</evidence>
<name>A0A165P085_EXIGL</name>
<evidence type="ECO:0000256" key="1">
    <source>
        <dbReference type="SAM" id="MobiDB-lite"/>
    </source>
</evidence>